<sequence length="340" mass="36343">MNIPTQSAQGAAASTDYQSLYGARSEKNTFEQTFAETLSSSLALTTAEGDLVTLSGLSQSYQQTQGASWFSPASSGIHVASSAMTAEAMGFSVQGDLNAQELGDITRLVGELTSIASTFFSGDHEGAMTRAMEFGNLGLGSISSLSASFSRQTVTQTRISSYSSLPAMTEDNAPQGKDLSKNQKIDQSKALDYAQLLEARWQQILKALDENKEHTLDGILTRRTPPQPEPNTSVIANENHGHSSAEKQQGGVPASVSASEQAGHQMLGRMQELLRNHPKLTPLANSLASTAMEKAAARSPQPHPVIARAFGELQNTFRNQLQQWLFAPEVPTATTPLTTA</sequence>
<dbReference type="Proteomes" id="UP001154240">
    <property type="component" value="Unassembled WGS sequence"/>
</dbReference>
<evidence type="ECO:0000313" key="3">
    <source>
        <dbReference type="Proteomes" id="UP001154240"/>
    </source>
</evidence>
<evidence type="ECO:0008006" key="4">
    <source>
        <dbReference type="Google" id="ProtNLM"/>
    </source>
</evidence>
<dbReference type="RefSeq" id="WP_307632446.1">
    <property type="nucleotide sequence ID" value="NZ_JAPHEH010000001.1"/>
</dbReference>
<name>A0A9X4MFN0_9BACT</name>
<organism evidence="2 3">
    <name type="scientific">Thiovibrio frasassiensis</name>
    <dbReference type="NCBI Taxonomy" id="2984131"/>
    <lineage>
        <taxon>Bacteria</taxon>
        <taxon>Pseudomonadati</taxon>
        <taxon>Thermodesulfobacteriota</taxon>
        <taxon>Desulfobulbia</taxon>
        <taxon>Desulfobulbales</taxon>
        <taxon>Thiovibrionaceae</taxon>
        <taxon>Thiovibrio</taxon>
    </lineage>
</organism>
<comment type="caution">
    <text evidence="2">The sequence shown here is derived from an EMBL/GenBank/DDBJ whole genome shotgun (WGS) entry which is preliminary data.</text>
</comment>
<feature type="region of interest" description="Disordered" evidence="1">
    <location>
        <begin position="219"/>
        <end position="261"/>
    </location>
</feature>
<accession>A0A9X4MFN0</accession>
<reference evidence="2" key="2">
    <citation type="submission" date="2022-10" db="EMBL/GenBank/DDBJ databases">
        <authorList>
            <person name="Aronson H.S."/>
        </authorList>
    </citation>
    <scope>NUCLEOTIDE SEQUENCE</scope>
    <source>
        <strain evidence="2">RS19-109</strain>
    </source>
</reference>
<keyword evidence="3" id="KW-1185">Reference proteome</keyword>
<dbReference type="AlphaFoldDB" id="A0A9X4MFN0"/>
<evidence type="ECO:0000313" key="2">
    <source>
        <dbReference type="EMBL" id="MDG4475473.1"/>
    </source>
</evidence>
<proteinExistence type="predicted"/>
<reference evidence="2" key="1">
    <citation type="journal article" date="2022" name="bioRxiv">
        <title>Thiovibrio frasassiensisgen. nov., sp. nov., an autotrophic, elemental sulfur disproportionating bacterium isolated from sulfidic karst sediment, and proposal of Thiovibrionaceae fam. nov.</title>
        <authorList>
            <person name="Aronson H."/>
            <person name="Thomas C."/>
            <person name="Bhattacharyya M."/>
            <person name="Eckstein S."/>
            <person name="Jensen S."/>
            <person name="Barco R."/>
            <person name="Macalady J."/>
            <person name="Amend J."/>
        </authorList>
    </citation>
    <scope>NUCLEOTIDE SEQUENCE</scope>
    <source>
        <strain evidence="2">RS19-109</strain>
    </source>
</reference>
<evidence type="ECO:0000256" key="1">
    <source>
        <dbReference type="SAM" id="MobiDB-lite"/>
    </source>
</evidence>
<feature type="region of interest" description="Disordered" evidence="1">
    <location>
        <begin position="161"/>
        <end position="182"/>
    </location>
</feature>
<protein>
    <recommendedName>
        <fullName evidence="4">DUF5610 domain-containing protein</fullName>
    </recommendedName>
</protein>
<gene>
    <name evidence="2" type="ORF">OLX77_04785</name>
</gene>
<dbReference type="EMBL" id="JAPHEH010000001">
    <property type="protein sequence ID" value="MDG4475473.1"/>
    <property type="molecule type" value="Genomic_DNA"/>
</dbReference>